<dbReference type="EMBL" id="JBHSDH010000013">
    <property type="protein sequence ID" value="MFC4292490.1"/>
    <property type="molecule type" value="Genomic_DNA"/>
</dbReference>
<dbReference type="GO" id="GO:0016874">
    <property type="term" value="F:ligase activity"/>
    <property type="evidence" value="ECO:0007669"/>
    <property type="project" value="UniProtKB-KW"/>
</dbReference>
<dbReference type="InterPro" id="IPR007016">
    <property type="entry name" value="O-antigen_ligase-rel_domated"/>
</dbReference>
<dbReference type="RefSeq" id="WP_381423221.1">
    <property type="nucleotide sequence ID" value="NZ_JBHSDH010000013.1"/>
</dbReference>
<feature type="transmembrane region" description="Helical" evidence="5">
    <location>
        <begin position="255"/>
        <end position="274"/>
    </location>
</feature>
<feature type="transmembrane region" description="Helical" evidence="5">
    <location>
        <begin position="42"/>
        <end position="60"/>
    </location>
</feature>
<keyword evidence="3 5" id="KW-1133">Transmembrane helix</keyword>
<feature type="transmembrane region" description="Helical" evidence="5">
    <location>
        <begin position="72"/>
        <end position="90"/>
    </location>
</feature>
<proteinExistence type="predicted"/>
<feature type="transmembrane region" description="Helical" evidence="5">
    <location>
        <begin position="295"/>
        <end position="315"/>
    </location>
</feature>
<evidence type="ECO:0000259" key="6">
    <source>
        <dbReference type="Pfam" id="PF04932"/>
    </source>
</evidence>
<feature type="transmembrane region" description="Helical" evidence="5">
    <location>
        <begin position="232"/>
        <end position="249"/>
    </location>
</feature>
<dbReference type="PANTHER" id="PTHR37422">
    <property type="entry name" value="TEICHURONIC ACID BIOSYNTHESIS PROTEIN TUAE"/>
    <property type="match status" value="1"/>
</dbReference>
<evidence type="ECO:0000256" key="3">
    <source>
        <dbReference type="ARBA" id="ARBA00022989"/>
    </source>
</evidence>
<evidence type="ECO:0000256" key="4">
    <source>
        <dbReference type="ARBA" id="ARBA00023136"/>
    </source>
</evidence>
<name>A0ABV8RHY6_9SPHN</name>
<feature type="transmembrane region" description="Helical" evidence="5">
    <location>
        <begin position="156"/>
        <end position="176"/>
    </location>
</feature>
<dbReference type="InterPro" id="IPR051533">
    <property type="entry name" value="WaaL-like"/>
</dbReference>
<feature type="transmembrane region" description="Helical" evidence="5">
    <location>
        <begin position="203"/>
        <end position="220"/>
    </location>
</feature>
<feature type="domain" description="O-antigen ligase-related" evidence="6">
    <location>
        <begin position="241"/>
        <end position="399"/>
    </location>
</feature>
<feature type="transmembrane region" description="Helical" evidence="5">
    <location>
        <begin position="21"/>
        <end position="36"/>
    </location>
</feature>
<gene>
    <name evidence="7" type="ORF">ACFOWX_08695</name>
</gene>
<evidence type="ECO:0000313" key="8">
    <source>
        <dbReference type="Proteomes" id="UP001595887"/>
    </source>
</evidence>
<evidence type="ECO:0000256" key="5">
    <source>
        <dbReference type="SAM" id="Phobius"/>
    </source>
</evidence>
<organism evidence="7 8">
    <name type="scientific">Sphingorhabdus arenilitoris</name>
    <dbReference type="NCBI Taxonomy" id="1490041"/>
    <lineage>
        <taxon>Bacteria</taxon>
        <taxon>Pseudomonadati</taxon>
        <taxon>Pseudomonadota</taxon>
        <taxon>Alphaproteobacteria</taxon>
        <taxon>Sphingomonadales</taxon>
        <taxon>Sphingomonadaceae</taxon>
        <taxon>Sphingorhabdus</taxon>
    </lineage>
</organism>
<evidence type="ECO:0000256" key="1">
    <source>
        <dbReference type="ARBA" id="ARBA00004141"/>
    </source>
</evidence>
<accession>A0ABV8RHY6</accession>
<feature type="transmembrane region" description="Helical" evidence="5">
    <location>
        <begin position="424"/>
        <end position="442"/>
    </location>
</feature>
<reference evidence="8" key="1">
    <citation type="journal article" date="2019" name="Int. J. Syst. Evol. Microbiol.">
        <title>The Global Catalogue of Microorganisms (GCM) 10K type strain sequencing project: providing services to taxonomists for standard genome sequencing and annotation.</title>
        <authorList>
            <consortium name="The Broad Institute Genomics Platform"/>
            <consortium name="The Broad Institute Genome Sequencing Center for Infectious Disease"/>
            <person name="Wu L."/>
            <person name="Ma J."/>
        </authorList>
    </citation>
    <scope>NUCLEOTIDE SEQUENCE [LARGE SCALE GENOMIC DNA]</scope>
    <source>
        <strain evidence="8">CECT 8531</strain>
    </source>
</reference>
<keyword evidence="4 5" id="KW-0472">Membrane</keyword>
<dbReference type="PANTHER" id="PTHR37422:SF23">
    <property type="entry name" value="TEICHURONIC ACID BIOSYNTHESIS PROTEIN TUAE"/>
    <property type="match status" value="1"/>
</dbReference>
<keyword evidence="7" id="KW-0436">Ligase</keyword>
<protein>
    <submittedName>
        <fullName evidence="7">O-antigen ligase family protein</fullName>
    </submittedName>
</protein>
<feature type="transmembrane region" description="Helical" evidence="5">
    <location>
        <begin position="129"/>
        <end position="149"/>
    </location>
</feature>
<feature type="transmembrane region" description="Helical" evidence="5">
    <location>
        <begin position="448"/>
        <end position="465"/>
    </location>
</feature>
<dbReference type="Proteomes" id="UP001595887">
    <property type="component" value="Unassembled WGS sequence"/>
</dbReference>
<keyword evidence="2 5" id="KW-0812">Transmembrane</keyword>
<comment type="subcellular location">
    <subcellularLocation>
        <location evidence="1">Membrane</location>
        <topology evidence="1">Multi-pass membrane protein</topology>
    </subcellularLocation>
</comment>
<keyword evidence="8" id="KW-1185">Reference proteome</keyword>
<dbReference type="Pfam" id="PF04932">
    <property type="entry name" value="Wzy_C"/>
    <property type="match status" value="1"/>
</dbReference>
<evidence type="ECO:0000256" key="2">
    <source>
        <dbReference type="ARBA" id="ARBA00022692"/>
    </source>
</evidence>
<sequence length="475" mass="52097">MNITKITAKLRQSLASPRARFYAFCSFVALVFLTGGSSRDDIQSLVILRPLSVLFAAYALSVADYSSWKGRLFPVYLILALVALMILQLVPLPPSVWAQFPGRKIFADIADLAGMAQPWRPLTLSPSRTVNSLMSLFVPLASVFLYLNLPTHMRKRAIIVIIIMISLSVLLAIAQITGPARSSLYLYRITNYGSAVGFFANRNHQAVLLAMLILLLGWYAGSTNKSKESASFKIFAAFGGVVAVIPLVLVTGSRAGLILSVAAIPIAFWLFSSPDNVTKTVRTHPRSGRFVSRRNLTIVLSVTGILAVASMSLLFSRSLALDRLFADGDITELRSELLPILISMAREYFPFGIGFGAFQHVYPIHEPLDLLAPAYLNRAHNDWLEFVIEAGLPGLFILVFAIGWISRRTIIILRDWKTLSNDRYVAILSLCSLLFVAAGSVGDYPARVPSIMLVCAIMLAIFADCSRKAPAPDPD</sequence>
<comment type="caution">
    <text evidence="7">The sequence shown here is derived from an EMBL/GenBank/DDBJ whole genome shotgun (WGS) entry which is preliminary data.</text>
</comment>
<evidence type="ECO:0000313" key="7">
    <source>
        <dbReference type="EMBL" id="MFC4292490.1"/>
    </source>
</evidence>
<feature type="transmembrane region" description="Helical" evidence="5">
    <location>
        <begin position="383"/>
        <end position="404"/>
    </location>
</feature>